<dbReference type="InterPro" id="IPR000192">
    <property type="entry name" value="Aminotrans_V_dom"/>
</dbReference>
<dbReference type="EC" id="2.8.1.7" evidence="3"/>
<dbReference type="Gene3D" id="3.90.1150.10">
    <property type="entry name" value="Aspartate Aminotransferase, domain 1"/>
    <property type="match status" value="1"/>
</dbReference>
<dbReference type="PANTHER" id="PTHR43092">
    <property type="entry name" value="L-CYSTEINE DESULFHYDRASE"/>
    <property type="match status" value="1"/>
</dbReference>
<dbReference type="AlphaFoldDB" id="A0A3B0V0H6"/>
<evidence type="ECO:0000313" key="3">
    <source>
        <dbReference type="EMBL" id="VAW30369.1"/>
    </source>
</evidence>
<name>A0A3B0V0H6_9ZZZZ</name>
<dbReference type="Gene3D" id="3.40.640.10">
    <property type="entry name" value="Type I PLP-dependent aspartate aminotransferase-like (Major domain)"/>
    <property type="match status" value="1"/>
</dbReference>
<evidence type="ECO:0000256" key="1">
    <source>
        <dbReference type="ARBA" id="ARBA00022898"/>
    </source>
</evidence>
<dbReference type="SUPFAM" id="SSF53383">
    <property type="entry name" value="PLP-dependent transferases"/>
    <property type="match status" value="1"/>
</dbReference>
<dbReference type="InterPro" id="IPR015424">
    <property type="entry name" value="PyrdxlP-dep_Trfase"/>
</dbReference>
<keyword evidence="1" id="KW-0663">Pyridoxal phosphate</keyword>
<dbReference type="Pfam" id="PF00266">
    <property type="entry name" value="Aminotran_5"/>
    <property type="match status" value="1"/>
</dbReference>
<organism evidence="3">
    <name type="scientific">hydrothermal vent metagenome</name>
    <dbReference type="NCBI Taxonomy" id="652676"/>
    <lineage>
        <taxon>unclassified sequences</taxon>
        <taxon>metagenomes</taxon>
        <taxon>ecological metagenomes</taxon>
    </lineage>
</organism>
<reference evidence="3" key="1">
    <citation type="submission" date="2018-06" db="EMBL/GenBank/DDBJ databases">
        <authorList>
            <person name="Zhirakovskaya E."/>
        </authorList>
    </citation>
    <scope>NUCLEOTIDE SEQUENCE</scope>
</reference>
<feature type="domain" description="Aminotransferase class V" evidence="2">
    <location>
        <begin position="26"/>
        <end position="374"/>
    </location>
</feature>
<gene>
    <name evidence="3" type="ORF">MNBD_CHLOROFLEXI01-1728</name>
</gene>
<proteinExistence type="predicted"/>
<dbReference type="InterPro" id="IPR015421">
    <property type="entry name" value="PyrdxlP-dep_Trfase_major"/>
</dbReference>
<dbReference type="InterPro" id="IPR015422">
    <property type="entry name" value="PyrdxlP-dep_Trfase_small"/>
</dbReference>
<keyword evidence="3" id="KW-0808">Transferase</keyword>
<dbReference type="GO" id="GO:0031071">
    <property type="term" value="F:cysteine desulfurase activity"/>
    <property type="evidence" value="ECO:0007669"/>
    <property type="project" value="UniProtKB-EC"/>
</dbReference>
<dbReference type="EMBL" id="UOEU01000047">
    <property type="protein sequence ID" value="VAW30369.1"/>
    <property type="molecule type" value="Genomic_DNA"/>
</dbReference>
<dbReference type="PANTHER" id="PTHR43092:SF2">
    <property type="entry name" value="HERCYNYLCYSTEINE SULFOXIDE LYASE"/>
    <property type="match status" value="1"/>
</dbReference>
<evidence type="ECO:0000259" key="2">
    <source>
        <dbReference type="Pfam" id="PF00266"/>
    </source>
</evidence>
<sequence>MEHIKSLFLLDPEVTFLNHGSFGATPAPVFSAYQAWQRHVESQPVRFFVNEFGEHLATARHALGRYVNAEPDDIVYIPNSTVALNIIARSLKLGPNDVVLTTDHEYGACSNIWHFLSQKQRFTYKQQPIPVPIESNKAIVEQFWQGVTPDTKVIFLSHISSPTALTFPIEEICRRARAEGILTIIDGAHALGQMPLDMARIGADFYFGNAHKWLCSPKGAAFLFARKEVQAIVEPLVVSWGWGDNKSFSYGSNFLDYLQWTGTTDISAYLSVPAAIEFQETHSWTAVRQQCHLLLQEALAKVTQLTGCASPYPNDSFYHQMAVAPLPRLTDIKAFKTELYDQFQVEIPCIAWQNHHFIRISIQGYNSEEDIDALLNALQQLIPAYRA</sequence>
<accession>A0A3B0V0H6</accession>
<protein>
    <submittedName>
        <fullName evidence="3">Cysteine desulfurase</fullName>
        <ecNumber evidence="3">2.8.1.7</ecNumber>
    </submittedName>
</protein>